<dbReference type="OMA" id="YLFAYVM"/>
<dbReference type="KEGG" id="gtr:GLOTRDRAFT_93184"/>
<dbReference type="EMBL" id="KB469301">
    <property type="protein sequence ID" value="EPQ55569.1"/>
    <property type="molecule type" value="Genomic_DNA"/>
</dbReference>
<keyword evidence="3" id="KW-1185">Reference proteome</keyword>
<sequence>MASGTNIDVAELAGVFVVLFTVAAYLAIVRRRHVKLNRVLVLVALVLFILATMQLAADCTNIFLAFIDRSRAERIAFLHDVSQPVFVLKHTTLILMRLVSDLFVTYRLWILWEKNIWVAILPISLCLGSGVTGFHIIWSFQHFKRESRASQEKWLIAVSALSLAANFIATCLTAFYLWNQSRKLAKIVKSTTSNRMPVVKIVIESTAFNAAYMIANTATLVAGTEGLETMAELGTPLVGCIFMLVIIRVCLNALQGAGFASHSTELRSMPRSTGSERSRNRNLDQHIVIDQEVFFSTLPLVTLWQYTILAIFTSQPPGNLPALDVMKV</sequence>
<evidence type="ECO:0000313" key="2">
    <source>
        <dbReference type="EMBL" id="EPQ55569.1"/>
    </source>
</evidence>
<dbReference type="Proteomes" id="UP000030669">
    <property type="component" value="Unassembled WGS sequence"/>
</dbReference>
<dbReference type="STRING" id="670483.S7RRI8"/>
<feature type="transmembrane region" description="Helical" evidence="1">
    <location>
        <begin position="154"/>
        <end position="178"/>
    </location>
</feature>
<dbReference type="RefSeq" id="XP_007865647.1">
    <property type="nucleotide sequence ID" value="XM_007867456.1"/>
</dbReference>
<organism evidence="2 3">
    <name type="scientific">Gloeophyllum trabeum (strain ATCC 11539 / FP-39264 / Madison 617)</name>
    <name type="common">Brown rot fungus</name>
    <dbReference type="NCBI Taxonomy" id="670483"/>
    <lineage>
        <taxon>Eukaryota</taxon>
        <taxon>Fungi</taxon>
        <taxon>Dikarya</taxon>
        <taxon>Basidiomycota</taxon>
        <taxon>Agaricomycotina</taxon>
        <taxon>Agaricomycetes</taxon>
        <taxon>Gloeophyllales</taxon>
        <taxon>Gloeophyllaceae</taxon>
        <taxon>Gloeophyllum</taxon>
    </lineage>
</organism>
<feature type="transmembrane region" description="Helical" evidence="1">
    <location>
        <begin position="116"/>
        <end position="138"/>
    </location>
</feature>
<feature type="transmembrane region" description="Helical" evidence="1">
    <location>
        <begin position="87"/>
        <end position="109"/>
    </location>
</feature>
<name>S7RRI8_GLOTA</name>
<dbReference type="HOGENOM" id="CLU_044614_3_2_1"/>
<protein>
    <submittedName>
        <fullName evidence="2">Uncharacterized protein</fullName>
    </submittedName>
</protein>
<proteinExistence type="predicted"/>
<evidence type="ECO:0000256" key="1">
    <source>
        <dbReference type="SAM" id="Phobius"/>
    </source>
</evidence>
<reference evidence="2 3" key="1">
    <citation type="journal article" date="2012" name="Science">
        <title>The Paleozoic origin of enzymatic lignin decomposition reconstructed from 31 fungal genomes.</title>
        <authorList>
            <person name="Floudas D."/>
            <person name="Binder M."/>
            <person name="Riley R."/>
            <person name="Barry K."/>
            <person name="Blanchette R.A."/>
            <person name="Henrissat B."/>
            <person name="Martinez A.T."/>
            <person name="Otillar R."/>
            <person name="Spatafora J.W."/>
            <person name="Yadav J.S."/>
            <person name="Aerts A."/>
            <person name="Benoit I."/>
            <person name="Boyd A."/>
            <person name="Carlson A."/>
            <person name="Copeland A."/>
            <person name="Coutinho P.M."/>
            <person name="de Vries R.P."/>
            <person name="Ferreira P."/>
            <person name="Findley K."/>
            <person name="Foster B."/>
            <person name="Gaskell J."/>
            <person name="Glotzer D."/>
            <person name="Gorecki P."/>
            <person name="Heitman J."/>
            <person name="Hesse C."/>
            <person name="Hori C."/>
            <person name="Igarashi K."/>
            <person name="Jurgens J.A."/>
            <person name="Kallen N."/>
            <person name="Kersten P."/>
            <person name="Kohler A."/>
            <person name="Kuees U."/>
            <person name="Kumar T.K.A."/>
            <person name="Kuo A."/>
            <person name="LaButti K."/>
            <person name="Larrondo L.F."/>
            <person name="Lindquist E."/>
            <person name="Ling A."/>
            <person name="Lombard V."/>
            <person name="Lucas S."/>
            <person name="Lundell T."/>
            <person name="Martin R."/>
            <person name="McLaughlin D.J."/>
            <person name="Morgenstern I."/>
            <person name="Morin E."/>
            <person name="Murat C."/>
            <person name="Nagy L.G."/>
            <person name="Nolan M."/>
            <person name="Ohm R.A."/>
            <person name="Patyshakuliyeva A."/>
            <person name="Rokas A."/>
            <person name="Ruiz-Duenas F.J."/>
            <person name="Sabat G."/>
            <person name="Salamov A."/>
            <person name="Samejima M."/>
            <person name="Schmutz J."/>
            <person name="Slot J.C."/>
            <person name="St John F."/>
            <person name="Stenlid J."/>
            <person name="Sun H."/>
            <person name="Sun S."/>
            <person name="Syed K."/>
            <person name="Tsang A."/>
            <person name="Wiebenga A."/>
            <person name="Young D."/>
            <person name="Pisabarro A."/>
            <person name="Eastwood D.C."/>
            <person name="Martin F."/>
            <person name="Cullen D."/>
            <person name="Grigoriev I.V."/>
            <person name="Hibbett D.S."/>
        </authorList>
    </citation>
    <scope>NUCLEOTIDE SEQUENCE [LARGE SCALE GENOMIC DNA]</scope>
    <source>
        <strain evidence="2 3">ATCC 11539</strain>
    </source>
</reference>
<keyword evidence="1" id="KW-1133">Transmembrane helix</keyword>
<keyword evidence="1" id="KW-0812">Transmembrane</keyword>
<feature type="transmembrane region" description="Helical" evidence="1">
    <location>
        <begin position="12"/>
        <end position="28"/>
    </location>
</feature>
<keyword evidence="1" id="KW-0472">Membrane</keyword>
<evidence type="ECO:0000313" key="3">
    <source>
        <dbReference type="Proteomes" id="UP000030669"/>
    </source>
</evidence>
<feature type="transmembrane region" description="Helical" evidence="1">
    <location>
        <begin position="235"/>
        <end position="254"/>
    </location>
</feature>
<feature type="transmembrane region" description="Helical" evidence="1">
    <location>
        <begin position="198"/>
        <end position="215"/>
    </location>
</feature>
<accession>S7RRI8</accession>
<dbReference type="eggNOG" id="ENOG502RCUN">
    <property type="taxonomic scope" value="Eukaryota"/>
</dbReference>
<dbReference type="GeneID" id="19309456"/>
<dbReference type="AlphaFoldDB" id="S7RRI8"/>
<feature type="transmembrane region" description="Helical" evidence="1">
    <location>
        <begin position="40"/>
        <end position="67"/>
    </location>
</feature>
<gene>
    <name evidence="2" type="ORF">GLOTRDRAFT_93184</name>
</gene>
<dbReference type="OrthoDB" id="2756618at2759"/>